<gene>
    <name evidence="2" type="ORF">LTR24_009462</name>
</gene>
<sequence>MSTNDPTPVPDFQNAKDYCAAIAALEASTRAFETQIEAARKLEASNFDTTTSTPHPAKPRHLGQHQQQSRLTDALRKEIQDGHHTSSEAAQKSIASSLITIDDTLLRHDHNLDVLEKQRNLETGLTNPYGSVEGAEKLMLALRHTQSEIIKTRLDRTYLEALEATNFNVNGYNRDVDSSVYRRIELVKADLEALHAEINDVSELLVSREHGDVLKATYSSLGEAKRSLRQQEAREAAEQIGRMREQLEIMTEHAEMLQSHRIVLRRLADHLRRISLAPSAGQPLAAAHIKDDVLRRNTASLAALRQYLGLPNAATIRIAKSEQIDTAFDVFTSHVSSGLAIQKEQESTIRGHSAIPDMASPDSHVVEVPAHFSGLDNLDNEIAVIKARMDALPL</sequence>
<evidence type="ECO:0000256" key="1">
    <source>
        <dbReference type="SAM" id="MobiDB-lite"/>
    </source>
</evidence>
<reference evidence="2 3" key="1">
    <citation type="submission" date="2023-08" db="EMBL/GenBank/DDBJ databases">
        <title>Black Yeasts Isolated from many extreme environments.</title>
        <authorList>
            <person name="Coleine C."/>
            <person name="Stajich J.E."/>
            <person name="Selbmann L."/>
        </authorList>
    </citation>
    <scope>NUCLEOTIDE SEQUENCE [LARGE SCALE GENOMIC DNA]</scope>
    <source>
        <strain evidence="2 3">CCFEE 5885</strain>
    </source>
</reference>
<protein>
    <submittedName>
        <fullName evidence="2">Uncharacterized protein</fullName>
    </submittedName>
</protein>
<accession>A0ABR0JWV6</accession>
<dbReference type="Proteomes" id="UP001345013">
    <property type="component" value="Unassembled WGS sequence"/>
</dbReference>
<proteinExistence type="predicted"/>
<organism evidence="2 3">
    <name type="scientific">Lithohypha guttulata</name>
    <dbReference type="NCBI Taxonomy" id="1690604"/>
    <lineage>
        <taxon>Eukaryota</taxon>
        <taxon>Fungi</taxon>
        <taxon>Dikarya</taxon>
        <taxon>Ascomycota</taxon>
        <taxon>Pezizomycotina</taxon>
        <taxon>Eurotiomycetes</taxon>
        <taxon>Chaetothyriomycetidae</taxon>
        <taxon>Chaetothyriales</taxon>
        <taxon>Trichomeriaceae</taxon>
        <taxon>Lithohypha</taxon>
    </lineage>
</organism>
<feature type="region of interest" description="Disordered" evidence="1">
    <location>
        <begin position="47"/>
        <end position="71"/>
    </location>
</feature>
<evidence type="ECO:0000313" key="2">
    <source>
        <dbReference type="EMBL" id="KAK5077633.1"/>
    </source>
</evidence>
<name>A0ABR0JWV6_9EURO</name>
<dbReference type="EMBL" id="JAVRRG010000209">
    <property type="protein sequence ID" value="KAK5077633.1"/>
    <property type="molecule type" value="Genomic_DNA"/>
</dbReference>
<comment type="caution">
    <text evidence="2">The sequence shown here is derived from an EMBL/GenBank/DDBJ whole genome shotgun (WGS) entry which is preliminary data.</text>
</comment>
<keyword evidence="3" id="KW-1185">Reference proteome</keyword>
<evidence type="ECO:0000313" key="3">
    <source>
        <dbReference type="Proteomes" id="UP001345013"/>
    </source>
</evidence>